<evidence type="ECO:0000256" key="4">
    <source>
        <dbReference type="ARBA" id="ARBA00022692"/>
    </source>
</evidence>
<evidence type="ECO:0000256" key="5">
    <source>
        <dbReference type="ARBA" id="ARBA00022989"/>
    </source>
</evidence>
<evidence type="ECO:0000259" key="8">
    <source>
        <dbReference type="Pfam" id="PF00482"/>
    </source>
</evidence>
<keyword evidence="4 7" id="KW-0812">Transmembrane</keyword>
<feature type="domain" description="Type II secretion system protein GspF" evidence="8">
    <location>
        <begin position="28"/>
        <end position="140"/>
    </location>
</feature>
<feature type="transmembrane region" description="Helical" evidence="7">
    <location>
        <begin position="160"/>
        <end position="190"/>
    </location>
</feature>
<comment type="similarity">
    <text evidence="2">Belongs to the GSP F family.</text>
</comment>
<dbReference type="PANTHER" id="PTHR30012">
    <property type="entry name" value="GENERAL SECRETION PATHWAY PROTEIN"/>
    <property type="match status" value="1"/>
</dbReference>
<dbReference type="PRINTS" id="PR00812">
    <property type="entry name" value="BCTERIALGSPF"/>
</dbReference>
<dbReference type="PANTHER" id="PTHR30012:SF0">
    <property type="entry name" value="TYPE II SECRETION SYSTEM PROTEIN F-RELATED"/>
    <property type="match status" value="1"/>
</dbReference>
<dbReference type="Proteomes" id="UP001596990">
    <property type="component" value="Unassembled WGS sequence"/>
</dbReference>
<dbReference type="InterPro" id="IPR042094">
    <property type="entry name" value="T2SS_GspF_sf"/>
</dbReference>
<keyword evidence="3" id="KW-1003">Cell membrane</keyword>
<organism evidence="9 10">
    <name type="scientific">Thalassobacillus hwangdonensis</name>
    <dbReference type="NCBI Taxonomy" id="546108"/>
    <lineage>
        <taxon>Bacteria</taxon>
        <taxon>Bacillati</taxon>
        <taxon>Bacillota</taxon>
        <taxon>Bacilli</taxon>
        <taxon>Bacillales</taxon>
        <taxon>Bacillaceae</taxon>
        <taxon>Thalassobacillus</taxon>
    </lineage>
</organism>
<evidence type="ECO:0000256" key="2">
    <source>
        <dbReference type="ARBA" id="ARBA00005745"/>
    </source>
</evidence>
<comment type="subcellular location">
    <subcellularLocation>
        <location evidence="1">Cell membrane</location>
        <topology evidence="1">Multi-pass membrane protein</topology>
    </subcellularLocation>
</comment>
<evidence type="ECO:0000256" key="7">
    <source>
        <dbReference type="SAM" id="Phobius"/>
    </source>
</evidence>
<sequence>MLMDLQIRRLWNRSIPPRRLSIHIQKHFLYRLSHLLSKGYPLLEALEVIAWEHDFKNTAAIISEGLKSGKTIDLAFQDAHFSINIVAYLYFARMNSDLETILLECHHMLELESDYMTKLSKVLRYPLILTVFLTIMVVVVDRTIFPAFLEMFQTTIGSNASVGIAVFIVDILVTVCTVFPVFLVSLWVLWKVYHPRLSTEKKIHLYEKMPLIRSIQSIKVTYTFSVHFQSIFNTGASLKECVQLLRENDKYPILSYYASLILSDLENGYTMAQSINKCALLKDELTTIFHRNADAKTLTRDLSVYANLLLDTVKSKLDRTIEIIQPLFFLFVAIFILLLYGSIMMPMYQWMEQL</sequence>
<gene>
    <name evidence="9" type="primary">comGB</name>
    <name evidence="9" type="ORF">ACFQ2J_05895</name>
</gene>
<dbReference type="InterPro" id="IPR018076">
    <property type="entry name" value="T2SS_GspF_dom"/>
</dbReference>
<feature type="transmembrane region" description="Helical" evidence="7">
    <location>
        <begin position="327"/>
        <end position="348"/>
    </location>
</feature>
<dbReference type="NCBIfam" id="NF041012">
    <property type="entry name" value="T4P_ComGB"/>
    <property type="match status" value="1"/>
</dbReference>
<name>A0ABW3KYT9_9BACI</name>
<keyword evidence="6 7" id="KW-0472">Membrane</keyword>
<feature type="transmembrane region" description="Helical" evidence="7">
    <location>
        <begin position="122"/>
        <end position="140"/>
    </location>
</feature>
<dbReference type="EMBL" id="JBHTKL010000001">
    <property type="protein sequence ID" value="MFD1018731.1"/>
    <property type="molecule type" value="Genomic_DNA"/>
</dbReference>
<dbReference type="InterPro" id="IPR047692">
    <property type="entry name" value="T4P_ComGB"/>
</dbReference>
<dbReference type="Pfam" id="PF00482">
    <property type="entry name" value="T2SSF"/>
    <property type="match status" value="2"/>
</dbReference>
<accession>A0ABW3KYT9</accession>
<evidence type="ECO:0000313" key="9">
    <source>
        <dbReference type="EMBL" id="MFD1018731.1"/>
    </source>
</evidence>
<keyword evidence="5 7" id="KW-1133">Transmembrane helix</keyword>
<reference evidence="10" key="1">
    <citation type="journal article" date="2019" name="Int. J. Syst. Evol. Microbiol.">
        <title>The Global Catalogue of Microorganisms (GCM) 10K type strain sequencing project: providing services to taxonomists for standard genome sequencing and annotation.</title>
        <authorList>
            <consortium name="The Broad Institute Genomics Platform"/>
            <consortium name="The Broad Institute Genome Sequencing Center for Infectious Disease"/>
            <person name="Wu L."/>
            <person name="Ma J."/>
        </authorList>
    </citation>
    <scope>NUCLEOTIDE SEQUENCE [LARGE SCALE GENOMIC DNA]</scope>
    <source>
        <strain evidence="10">CCUG 56607</strain>
    </source>
</reference>
<evidence type="ECO:0000256" key="6">
    <source>
        <dbReference type="ARBA" id="ARBA00023136"/>
    </source>
</evidence>
<dbReference type="InterPro" id="IPR003004">
    <property type="entry name" value="GspF/PilC"/>
</dbReference>
<dbReference type="RefSeq" id="WP_386057453.1">
    <property type="nucleotide sequence ID" value="NZ_JBHTKL010000001.1"/>
</dbReference>
<keyword evidence="10" id="KW-1185">Reference proteome</keyword>
<evidence type="ECO:0000256" key="3">
    <source>
        <dbReference type="ARBA" id="ARBA00022475"/>
    </source>
</evidence>
<comment type="caution">
    <text evidence="9">The sequence shown here is derived from an EMBL/GenBank/DDBJ whole genome shotgun (WGS) entry which is preliminary data.</text>
</comment>
<proteinExistence type="inferred from homology"/>
<evidence type="ECO:0000256" key="1">
    <source>
        <dbReference type="ARBA" id="ARBA00004651"/>
    </source>
</evidence>
<feature type="domain" description="Type II secretion system protein GspF" evidence="8">
    <location>
        <begin position="230"/>
        <end position="346"/>
    </location>
</feature>
<dbReference type="Gene3D" id="1.20.81.30">
    <property type="entry name" value="Type II secretion system (T2SS), domain F"/>
    <property type="match status" value="2"/>
</dbReference>
<protein>
    <submittedName>
        <fullName evidence="9">Competence type IV pilus assembly protein ComGB</fullName>
    </submittedName>
</protein>
<evidence type="ECO:0000313" key="10">
    <source>
        <dbReference type="Proteomes" id="UP001596990"/>
    </source>
</evidence>